<proteinExistence type="predicted"/>
<feature type="region of interest" description="Disordered" evidence="1">
    <location>
        <begin position="73"/>
        <end position="116"/>
    </location>
</feature>
<comment type="caution">
    <text evidence="2">The sequence shown here is derived from an EMBL/GenBank/DDBJ whole genome shotgun (WGS) entry which is preliminary data.</text>
</comment>
<accession>X8DBK9</accession>
<evidence type="ECO:0000256" key="1">
    <source>
        <dbReference type="SAM" id="MobiDB-lite"/>
    </source>
</evidence>
<organism evidence="2">
    <name type="scientific">Mycobacterium xenopi 4042</name>
    <dbReference type="NCBI Taxonomy" id="1299334"/>
    <lineage>
        <taxon>Bacteria</taxon>
        <taxon>Bacillati</taxon>
        <taxon>Actinomycetota</taxon>
        <taxon>Actinomycetes</taxon>
        <taxon>Mycobacteriales</taxon>
        <taxon>Mycobacteriaceae</taxon>
        <taxon>Mycobacterium</taxon>
    </lineage>
</organism>
<sequence length="116" mass="12520">MLTAVARSTRAGSWILMGLSRPRMSFIKHSPRLSGGVSPSTPVPGLVSVISCLTKLRSRAASLLAIRSSSVASPSSTWRNRNRVGMSPVNRPKCAGPGRPIRSRSRVCGRQPRNLR</sequence>
<name>X8DBK9_MYCXE</name>
<evidence type="ECO:0000313" key="2">
    <source>
        <dbReference type="EMBL" id="EUA65446.1"/>
    </source>
</evidence>
<gene>
    <name evidence="2" type="ORF">I553_10743</name>
</gene>
<feature type="compositionally biased region" description="Basic residues" evidence="1">
    <location>
        <begin position="101"/>
        <end position="116"/>
    </location>
</feature>
<protein>
    <submittedName>
        <fullName evidence="2">Uncharacterized protein</fullName>
    </submittedName>
</protein>
<dbReference type="AlphaFoldDB" id="X8DBK9"/>
<dbReference type="EMBL" id="JAOB01000027">
    <property type="protein sequence ID" value="EUA65446.1"/>
    <property type="molecule type" value="Genomic_DNA"/>
</dbReference>
<reference evidence="2" key="1">
    <citation type="submission" date="2014-01" db="EMBL/GenBank/DDBJ databases">
        <authorList>
            <person name="Brown-Elliot B."/>
            <person name="Wallace R."/>
            <person name="Lenaerts A."/>
            <person name="Ordway D."/>
            <person name="DeGroote M.A."/>
            <person name="Parker T."/>
            <person name="Sizemore C."/>
            <person name="Tallon L.J."/>
            <person name="Sadzewicz L.K."/>
            <person name="Sengamalay N."/>
            <person name="Fraser C.M."/>
            <person name="Hine E."/>
            <person name="Shefchek K.A."/>
            <person name="Das S.P."/>
            <person name="Tettelin H."/>
        </authorList>
    </citation>
    <scope>NUCLEOTIDE SEQUENCE [LARGE SCALE GENOMIC DNA]</scope>
    <source>
        <strain evidence="2">4042</strain>
    </source>
</reference>